<keyword evidence="3" id="KW-0378">Hydrolase</keyword>
<reference evidence="4" key="1">
    <citation type="journal article" date="2019" name="Int. J. Syst. Evol. Microbiol.">
        <title>The Global Catalogue of Microorganisms (GCM) 10K type strain sequencing project: providing services to taxonomists for standard genome sequencing and annotation.</title>
        <authorList>
            <consortium name="The Broad Institute Genomics Platform"/>
            <consortium name="The Broad Institute Genome Sequencing Center for Infectious Disease"/>
            <person name="Wu L."/>
            <person name="Ma J."/>
        </authorList>
    </citation>
    <scope>NUCLEOTIDE SEQUENCE [LARGE SCALE GENOMIC DNA]</scope>
    <source>
        <strain evidence="4">CCUG 56752</strain>
    </source>
</reference>
<feature type="chain" id="PRO_5045064069" evidence="1">
    <location>
        <begin position="20"/>
        <end position="453"/>
    </location>
</feature>
<dbReference type="PANTHER" id="PTHR43265">
    <property type="entry name" value="ESTERASE ESTD"/>
    <property type="match status" value="1"/>
</dbReference>
<organism evidence="3 4">
    <name type="scientific">Psychroflexus salinarum</name>
    <dbReference type="NCBI Taxonomy" id="546024"/>
    <lineage>
        <taxon>Bacteria</taxon>
        <taxon>Pseudomonadati</taxon>
        <taxon>Bacteroidota</taxon>
        <taxon>Flavobacteriia</taxon>
        <taxon>Flavobacteriales</taxon>
        <taxon>Flavobacteriaceae</taxon>
        <taxon>Psychroflexus</taxon>
    </lineage>
</organism>
<dbReference type="Proteomes" id="UP001597049">
    <property type="component" value="Unassembled WGS sequence"/>
</dbReference>
<feature type="domain" description="Serine aminopeptidase S33" evidence="2">
    <location>
        <begin position="187"/>
        <end position="418"/>
    </location>
</feature>
<dbReference type="InterPro" id="IPR022742">
    <property type="entry name" value="Hydrolase_4"/>
</dbReference>
<proteinExistence type="predicted"/>
<accession>A0ABW3GRG7</accession>
<dbReference type="InterPro" id="IPR053145">
    <property type="entry name" value="AB_hydrolase_Est10"/>
</dbReference>
<name>A0ABW3GRG7_9FLAO</name>
<dbReference type="RefSeq" id="WP_379656565.1">
    <property type="nucleotide sequence ID" value="NZ_JBHTIV010000002.1"/>
</dbReference>
<evidence type="ECO:0000256" key="1">
    <source>
        <dbReference type="SAM" id="SignalP"/>
    </source>
</evidence>
<dbReference type="EMBL" id="JBHTIV010000002">
    <property type="protein sequence ID" value="MFD0931229.1"/>
    <property type="molecule type" value="Genomic_DNA"/>
</dbReference>
<protein>
    <submittedName>
        <fullName evidence="3">Alpha/beta hydrolase family protein</fullName>
        <ecNumber evidence="3">3.4.-.-</ecNumber>
    </submittedName>
</protein>
<sequence>MKFFYIILFSLLISFTNYAQDISGDWTGELNFAGTSLVINFKIYKSEGKYQSLISSPAQNLSDLKTTSTSLADSLLTIDIETLRAKYKGKWSTKDTIAGNFIQNGMSLKLNLSRGNTKLERPQEPQPPFDYYVEDVVFTNAKDSIDLAGTLTLPKKEGEFPVVILISGTGPQDRNSTILRHKPFLLLAHELTQSGVGVFRFDERGVGESEGEFLKAELEDFITDVKSAYDFLKVRDDINSEKIGLLGHSIGGVVAPRLAVKEDISFLILLAAPGIDGDKMMLKQRADFLKIRGLNDTQVEQSNEIFENTFKFIRTSSATGKQFEVELIQFMKENYADVMMEKELKAIVEQVLSKEILGLLRNRPSQYLSLVDCPVLAIGGTNDFQVSSKENLEAIELAVKKGGNEKIEIKEFEGLNHLFQESETGDSAEYGTIEQTMSPEVLKYIKDWMMRTL</sequence>
<dbReference type="SUPFAM" id="SSF53474">
    <property type="entry name" value="alpha/beta-Hydrolases"/>
    <property type="match status" value="1"/>
</dbReference>
<feature type="signal peptide" evidence="1">
    <location>
        <begin position="1"/>
        <end position="19"/>
    </location>
</feature>
<keyword evidence="1" id="KW-0732">Signal</keyword>
<dbReference type="PANTHER" id="PTHR43265:SF1">
    <property type="entry name" value="ESTERASE ESTD"/>
    <property type="match status" value="1"/>
</dbReference>
<comment type="caution">
    <text evidence="3">The sequence shown here is derived from an EMBL/GenBank/DDBJ whole genome shotgun (WGS) entry which is preliminary data.</text>
</comment>
<dbReference type="Gene3D" id="3.40.50.1820">
    <property type="entry name" value="alpha/beta hydrolase"/>
    <property type="match status" value="1"/>
</dbReference>
<dbReference type="Pfam" id="PF12146">
    <property type="entry name" value="Hydrolase_4"/>
    <property type="match status" value="1"/>
</dbReference>
<dbReference type="EC" id="3.4.-.-" evidence="3"/>
<evidence type="ECO:0000313" key="4">
    <source>
        <dbReference type="Proteomes" id="UP001597049"/>
    </source>
</evidence>
<evidence type="ECO:0000259" key="2">
    <source>
        <dbReference type="Pfam" id="PF12146"/>
    </source>
</evidence>
<keyword evidence="4" id="KW-1185">Reference proteome</keyword>
<gene>
    <name evidence="3" type="ORF">ACFQ0R_01310</name>
</gene>
<dbReference type="GO" id="GO:0016787">
    <property type="term" value="F:hydrolase activity"/>
    <property type="evidence" value="ECO:0007669"/>
    <property type="project" value="UniProtKB-KW"/>
</dbReference>
<evidence type="ECO:0000313" key="3">
    <source>
        <dbReference type="EMBL" id="MFD0931229.1"/>
    </source>
</evidence>
<dbReference type="InterPro" id="IPR029058">
    <property type="entry name" value="AB_hydrolase_fold"/>
</dbReference>